<dbReference type="GO" id="GO:0008757">
    <property type="term" value="F:S-adenosylmethionine-dependent methyltransferase activity"/>
    <property type="evidence" value="ECO:0007669"/>
    <property type="project" value="UniProtKB-ARBA"/>
</dbReference>
<dbReference type="AlphaFoldDB" id="S8G2B4"/>
<organism evidence="2 3">
    <name type="scientific">Fomitopsis schrenkii</name>
    <name type="common">Brown rot fungus</name>
    <dbReference type="NCBI Taxonomy" id="2126942"/>
    <lineage>
        <taxon>Eukaryota</taxon>
        <taxon>Fungi</taxon>
        <taxon>Dikarya</taxon>
        <taxon>Basidiomycota</taxon>
        <taxon>Agaricomycotina</taxon>
        <taxon>Agaricomycetes</taxon>
        <taxon>Polyporales</taxon>
        <taxon>Fomitopsis</taxon>
    </lineage>
</organism>
<dbReference type="OrthoDB" id="2529286at2759"/>
<evidence type="ECO:0000313" key="2">
    <source>
        <dbReference type="EMBL" id="EPT04455.1"/>
    </source>
</evidence>
<dbReference type="InterPro" id="IPR019410">
    <property type="entry name" value="Methyltransf_16"/>
</dbReference>
<sequence>MTIAQDETDAVIRRGPVRLPPTATVVSDADEEVFLLYTNLAARRRSDEDSVFRGLGYIDSHKDILTVEFSIERQSQEDEAESSAGVHSHRSGRSRKKKGGVASLPQDMVISIELVQDKTALWSRKGDTGSILWRASFDFAQYLLHDYYTRNPDALLDPDMYRTAHVLELGAGTGLLGIALSPIVARYTLTDVEALVPLIQKNVAHNRNLPSLPRSSVAGRRSTHGTGASASKEQDTNIVIEALDWEVLCGASPSLRRASFQYPPIDLLLVVDCIYHPSLLPALLATIDHLATPGVTAALVVVELRAEDVVREFLAGWLSLSNGAWQLWSIPNLLDGPYAVWVGWKSRGERIDRME</sequence>
<accession>S8G2B4</accession>
<dbReference type="GO" id="GO:0005829">
    <property type="term" value="C:cytosol"/>
    <property type="evidence" value="ECO:0007669"/>
    <property type="project" value="TreeGrafter"/>
</dbReference>
<dbReference type="Gene3D" id="3.40.50.150">
    <property type="entry name" value="Vaccinia Virus protein VP39"/>
    <property type="match status" value="1"/>
</dbReference>
<keyword evidence="3" id="KW-1185">Reference proteome</keyword>
<feature type="compositionally biased region" description="Basic residues" evidence="1">
    <location>
        <begin position="87"/>
        <end position="99"/>
    </location>
</feature>
<dbReference type="eggNOG" id="KOG1018">
    <property type="taxonomic scope" value="Eukaryota"/>
</dbReference>
<protein>
    <submittedName>
        <fullName evidence="2">Uncharacterized protein</fullName>
    </submittedName>
</protein>
<dbReference type="Proteomes" id="UP000015241">
    <property type="component" value="Unassembled WGS sequence"/>
</dbReference>
<feature type="region of interest" description="Disordered" evidence="1">
    <location>
        <begin position="210"/>
        <end position="233"/>
    </location>
</feature>
<dbReference type="EMBL" id="KE504126">
    <property type="protein sequence ID" value="EPT04455.1"/>
    <property type="molecule type" value="Genomic_DNA"/>
</dbReference>
<proteinExistence type="predicted"/>
<evidence type="ECO:0000313" key="3">
    <source>
        <dbReference type="Proteomes" id="UP000015241"/>
    </source>
</evidence>
<dbReference type="Pfam" id="PF10294">
    <property type="entry name" value="Methyltransf_16"/>
    <property type="match status" value="2"/>
</dbReference>
<dbReference type="STRING" id="743788.S8G2B4"/>
<dbReference type="SUPFAM" id="SSF53335">
    <property type="entry name" value="S-adenosyl-L-methionine-dependent methyltransferases"/>
    <property type="match status" value="1"/>
</dbReference>
<reference evidence="2 3" key="1">
    <citation type="journal article" date="2012" name="Science">
        <title>The Paleozoic origin of enzymatic lignin decomposition reconstructed from 31 fungal genomes.</title>
        <authorList>
            <person name="Floudas D."/>
            <person name="Binder M."/>
            <person name="Riley R."/>
            <person name="Barry K."/>
            <person name="Blanchette R.A."/>
            <person name="Henrissat B."/>
            <person name="Martinez A.T."/>
            <person name="Otillar R."/>
            <person name="Spatafora J.W."/>
            <person name="Yadav J.S."/>
            <person name="Aerts A."/>
            <person name="Benoit I."/>
            <person name="Boyd A."/>
            <person name="Carlson A."/>
            <person name="Copeland A."/>
            <person name="Coutinho P.M."/>
            <person name="de Vries R.P."/>
            <person name="Ferreira P."/>
            <person name="Findley K."/>
            <person name="Foster B."/>
            <person name="Gaskell J."/>
            <person name="Glotzer D."/>
            <person name="Gorecki P."/>
            <person name="Heitman J."/>
            <person name="Hesse C."/>
            <person name="Hori C."/>
            <person name="Igarashi K."/>
            <person name="Jurgens J.A."/>
            <person name="Kallen N."/>
            <person name="Kersten P."/>
            <person name="Kohler A."/>
            <person name="Kuees U."/>
            <person name="Kumar T.K.A."/>
            <person name="Kuo A."/>
            <person name="LaButti K."/>
            <person name="Larrondo L.F."/>
            <person name="Lindquist E."/>
            <person name="Ling A."/>
            <person name="Lombard V."/>
            <person name="Lucas S."/>
            <person name="Lundell T."/>
            <person name="Martin R."/>
            <person name="McLaughlin D.J."/>
            <person name="Morgenstern I."/>
            <person name="Morin E."/>
            <person name="Murat C."/>
            <person name="Nagy L.G."/>
            <person name="Nolan M."/>
            <person name="Ohm R.A."/>
            <person name="Patyshakuliyeva A."/>
            <person name="Rokas A."/>
            <person name="Ruiz-Duenas F.J."/>
            <person name="Sabat G."/>
            <person name="Salamov A."/>
            <person name="Samejima M."/>
            <person name="Schmutz J."/>
            <person name="Slot J.C."/>
            <person name="St John F."/>
            <person name="Stenlid J."/>
            <person name="Sun H."/>
            <person name="Sun S."/>
            <person name="Syed K."/>
            <person name="Tsang A."/>
            <person name="Wiebenga A."/>
            <person name="Young D."/>
            <person name="Pisabarro A."/>
            <person name="Eastwood D.C."/>
            <person name="Martin F."/>
            <person name="Cullen D."/>
            <person name="Grigoriev I.V."/>
            <person name="Hibbett D.S."/>
        </authorList>
    </citation>
    <scope>NUCLEOTIDE SEQUENCE</scope>
    <source>
        <strain evidence="3">FP-58527</strain>
    </source>
</reference>
<evidence type="ECO:0000256" key="1">
    <source>
        <dbReference type="SAM" id="MobiDB-lite"/>
    </source>
</evidence>
<dbReference type="InParanoid" id="S8G2B4"/>
<gene>
    <name evidence="2" type="ORF">FOMPIDRAFT_1021748</name>
</gene>
<feature type="region of interest" description="Disordered" evidence="1">
    <location>
        <begin position="76"/>
        <end position="102"/>
    </location>
</feature>
<dbReference type="HOGENOM" id="CLU_061628_0_0_1"/>
<name>S8G2B4_FOMSC</name>
<dbReference type="GO" id="GO:0032991">
    <property type="term" value="C:protein-containing complex"/>
    <property type="evidence" value="ECO:0007669"/>
    <property type="project" value="TreeGrafter"/>
</dbReference>
<dbReference type="InterPro" id="IPR029063">
    <property type="entry name" value="SAM-dependent_MTases_sf"/>
</dbReference>
<dbReference type="PANTHER" id="PTHR14614:SF109">
    <property type="entry name" value="RIBOSOMAL LYSINE N-METHYLTRANSFERASE 5"/>
    <property type="match status" value="1"/>
</dbReference>
<dbReference type="PANTHER" id="PTHR14614">
    <property type="entry name" value="HEPATOCELLULAR CARCINOMA-ASSOCIATED ANTIGEN"/>
    <property type="match status" value="1"/>
</dbReference>